<evidence type="ECO:0000313" key="3">
    <source>
        <dbReference type="EMBL" id="TGZ80540.1"/>
    </source>
</evidence>
<dbReference type="AlphaFoldDB" id="A0A4S2MVC7"/>
<reference evidence="3 4" key="1">
    <citation type="submission" date="2019-04" db="EMBL/GenBank/DDBJ databases">
        <title>Comparative genomics and transcriptomics to analyze fruiting body development in filamentous ascomycetes.</title>
        <authorList>
            <consortium name="DOE Joint Genome Institute"/>
            <person name="Lutkenhaus R."/>
            <person name="Traeger S."/>
            <person name="Breuer J."/>
            <person name="Kuo A."/>
            <person name="Lipzen A."/>
            <person name="Pangilinan J."/>
            <person name="Dilworth D."/>
            <person name="Sandor L."/>
            <person name="Poggeler S."/>
            <person name="Barry K."/>
            <person name="Grigoriev I.V."/>
            <person name="Nowrousian M."/>
        </authorList>
    </citation>
    <scope>NUCLEOTIDE SEQUENCE [LARGE SCALE GENOMIC DNA]</scope>
    <source>
        <strain evidence="3 4">CBS 389.68</strain>
    </source>
</reference>
<feature type="compositionally biased region" description="Polar residues" evidence="1">
    <location>
        <begin position="314"/>
        <end position="344"/>
    </location>
</feature>
<sequence length="344" mass="36949">MVTTELLLHTHDLSHGIWFLRRVRSSRERDAKERKNRQLSSLSAFPLSLSDAATPPIMTTTSTTSFPWQLTTVYDPSGSPVTYRVLPSFTWPSSDDTSTYSRLTLRTWTPESSASSTSESATESGPITKPTPTESQSSIADALNLPPECSPTWDGLSGADVKCPSNCPTAYITTSIDGSPITWCSGSPLSTSVSSSGLSSGAKAGIAVGASAGALFVAGIIFFVLRRQRKQPHDDENEFSELGGKVRYEIGGEAKPAELCDTRKFELYGEETPAELDSDEFSKSQMQSPRESCPEDDVSTKVSSEDQSELPKSEASTPSLPATLVSPVSETLQVPETVSEVSSK</sequence>
<keyword evidence="2" id="KW-0812">Transmembrane</keyword>
<keyword evidence="2" id="KW-1133">Transmembrane helix</keyword>
<feature type="transmembrane region" description="Helical" evidence="2">
    <location>
        <begin position="204"/>
        <end position="225"/>
    </location>
</feature>
<proteinExistence type="predicted"/>
<feature type="region of interest" description="Disordered" evidence="1">
    <location>
        <begin position="273"/>
        <end position="344"/>
    </location>
</feature>
<name>A0A4S2MVC7_9PEZI</name>
<accession>A0A4S2MVC7</accession>
<evidence type="ECO:0000256" key="2">
    <source>
        <dbReference type="SAM" id="Phobius"/>
    </source>
</evidence>
<evidence type="ECO:0000256" key="1">
    <source>
        <dbReference type="SAM" id="MobiDB-lite"/>
    </source>
</evidence>
<keyword evidence="2" id="KW-0472">Membrane</keyword>
<dbReference type="Proteomes" id="UP000298138">
    <property type="component" value="Unassembled WGS sequence"/>
</dbReference>
<feature type="compositionally biased region" description="Polar residues" evidence="1">
    <location>
        <begin position="130"/>
        <end position="139"/>
    </location>
</feature>
<gene>
    <name evidence="3" type="ORF">EX30DRAFT_341463</name>
</gene>
<dbReference type="InParanoid" id="A0A4S2MVC7"/>
<protein>
    <submittedName>
        <fullName evidence="3">Uncharacterized protein</fullName>
    </submittedName>
</protein>
<feature type="region of interest" description="Disordered" evidence="1">
    <location>
        <begin position="111"/>
        <end position="144"/>
    </location>
</feature>
<dbReference type="EMBL" id="ML220124">
    <property type="protein sequence ID" value="TGZ80540.1"/>
    <property type="molecule type" value="Genomic_DNA"/>
</dbReference>
<organism evidence="3 4">
    <name type="scientific">Ascodesmis nigricans</name>
    <dbReference type="NCBI Taxonomy" id="341454"/>
    <lineage>
        <taxon>Eukaryota</taxon>
        <taxon>Fungi</taxon>
        <taxon>Dikarya</taxon>
        <taxon>Ascomycota</taxon>
        <taxon>Pezizomycotina</taxon>
        <taxon>Pezizomycetes</taxon>
        <taxon>Pezizales</taxon>
        <taxon>Ascodesmidaceae</taxon>
        <taxon>Ascodesmis</taxon>
    </lineage>
</organism>
<evidence type="ECO:0000313" key="4">
    <source>
        <dbReference type="Proteomes" id="UP000298138"/>
    </source>
</evidence>
<keyword evidence="4" id="KW-1185">Reference proteome</keyword>
<feature type="compositionally biased region" description="Low complexity" evidence="1">
    <location>
        <begin position="111"/>
        <end position="124"/>
    </location>
</feature>